<dbReference type="PIRSF" id="PIRSF037259">
    <property type="entry name" value="EcsB_ABC"/>
    <property type="match status" value="1"/>
</dbReference>
<keyword evidence="1" id="KW-1133">Transmembrane helix</keyword>
<protein>
    <submittedName>
        <fullName evidence="2">ABC transporter permease component</fullName>
    </submittedName>
</protein>
<dbReference type="AlphaFoldDB" id="A0A0R1UL78"/>
<evidence type="ECO:0000256" key="1">
    <source>
        <dbReference type="SAM" id="Phobius"/>
    </source>
</evidence>
<evidence type="ECO:0000313" key="2">
    <source>
        <dbReference type="EMBL" id="KRL93998.1"/>
    </source>
</evidence>
<feature type="transmembrane region" description="Helical" evidence="1">
    <location>
        <begin position="20"/>
        <end position="44"/>
    </location>
</feature>
<dbReference type="OrthoDB" id="2447941at2"/>
<dbReference type="EMBL" id="AZGC01000039">
    <property type="protein sequence ID" value="KRL93998.1"/>
    <property type="molecule type" value="Genomic_DNA"/>
</dbReference>
<proteinExistence type="predicted"/>
<keyword evidence="1" id="KW-0472">Membrane</keyword>
<dbReference type="RefSeq" id="WP_056995677.1">
    <property type="nucleotide sequence ID" value="NZ_AZGC01000039.1"/>
</dbReference>
<dbReference type="GO" id="GO:0016020">
    <property type="term" value="C:membrane"/>
    <property type="evidence" value="ECO:0007669"/>
    <property type="project" value="InterPro"/>
</dbReference>
<feature type="transmembrane region" description="Helical" evidence="1">
    <location>
        <begin position="56"/>
        <end position="77"/>
    </location>
</feature>
<dbReference type="Proteomes" id="UP000051084">
    <property type="component" value="Unassembled WGS sequence"/>
</dbReference>
<organism evidence="2 3">
    <name type="scientific">Limosilactobacillus equigenerosi DSM 18793 = JCM 14505</name>
    <dbReference type="NCBI Taxonomy" id="1423742"/>
    <lineage>
        <taxon>Bacteria</taxon>
        <taxon>Bacillati</taxon>
        <taxon>Bacillota</taxon>
        <taxon>Bacilli</taxon>
        <taxon>Lactobacillales</taxon>
        <taxon>Lactobacillaceae</taxon>
        <taxon>Limosilactobacillus</taxon>
    </lineage>
</organism>
<sequence>MLKQLYQTRRRDQWLQYFRYWRYVFNDHFVIAMFFLFGAAAFGYQGILPQVTPQQWWWNVLVVVWLTIAVQWGRLALFIKDPDPVFLLPQTSQTTTLMREVKRYSYPLGLLLAWSWSVVALPLYVRLHPVSWSTIGILVVTISLVKLTWFKLAQFRLVNQSNRGWQVLQWLWPGVIAILIVMNPFFAVLGASLGWLVSWRWQPEFNWRAAIEYENERLLSIYRFFNLFTDVPNLPIKVKRRRWLNWLINWLSDGTVWGDLYARALVRQRDYGDLIVRLSLVVGIAVAVIPIPWVQTLLMVVGVYVIAGQFGPLFHHFDHNPMPQLYPTTTTAATSWLQLVRKVLVIEWLGLSLIAWRSPWHWINLVLGLIIVVGLITWSLSKRYLKEK</sequence>
<feature type="transmembrane region" description="Helical" evidence="1">
    <location>
        <begin position="104"/>
        <end position="124"/>
    </location>
</feature>
<feature type="transmembrane region" description="Helical" evidence="1">
    <location>
        <begin position="362"/>
        <end position="380"/>
    </location>
</feature>
<evidence type="ECO:0000313" key="3">
    <source>
        <dbReference type="Proteomes" id="UP000051084"/>
    </source>
</evidence>
<feature type="transmembrane region" description="Helical" evidence="1">
    <location>
        <begin position="274"/>
        <end position="291"/>
    </location>
</feature>
<dbReference type="STRING" id="417373.GCA_001570685_00560"/>
<keyword evidence="3" id="KW-1185">Reference proteome</keyword>
<dbReference type="InterPro" id="IPR010288">
    <property type="entry name" value="EcsB_ABC"/>
</dbReference>
<name>A0A0R1UL78_9LACO</name>
<feature type="transmembrane region" description="Helical" evidence="1">
    <location>
        <begin position="297"/>
        <end position="315"/>
    </location>
</feature>
<reference evidence="2 3" key="1">
    <citation type="journal article" date="2015" name="Genome Announc.">
        <title>Expanding the biotechnology potential of lactobacilli through comparative genomics of 213 strains and associated genera.</title>
        <authorList>
            <person name="Sun Z."/>
            <person name="Harris H.M."/>
            <person name="McCann A."/>
            <person name="Guo C."/>
            <person name="Argimon S."/>
            <person name="Zhang W."/>
            <person name="Yang X."/>
            <person name="Jeffery I.B."/>
            <person name="Cooney J.C."/>
            <person name="Kagawa T.F."/>
            <person name="Liu W."/>
            <person name="Song Y."/>
            <person name="Salvetti E."/>
            <person name="Wrobel A."/>
            <person name="Rasinkangas P."/>
            <person name="Parkhill J."/>
            <person name="Rea M.C."/>
            <person name="O'Sullivan O."/>
            <person name="Ritari J."/>
            <person name="Douillard F.P."/>
            <person name="Paul Ross R."/>
            <person name="Yang R."/>
            <person name="Briner A.E."/>
            <person name="Felis G.E."/>
            <person name="de Vos W.M."/>
            <person name="Barrangou R."/>
            <person name="Klaenhammer T.R."/>
            <person name="Caufield P.W."/>
            <person name="Cui Y."/>
            <person name="Zhang H."/>
            <person name="O'Toole P.W."/>
        </authorList>
    </citation>
    <scope>NUCLEOTIDE SEQUENCE [LARGE SCALE GENOMIC DNA]</scope>
    <source>
        <strain evidence="2 3">DSM 18793</strain>
    </source>
</reference>
<feature type="transmembrane region" description="Helical" evidence="1">
    <location>
        <begin position="130"/>
        <end position="149"/>
    </location>
</feature>
<dbReference type="PATRIC" id="fig|1423742.4.peg.1523"/>
<comment type="caution">
    <text evidence="2">The sequence shown here is derived from an EMBL/GenBank/DDBJ whole genome shotgun (WGS) entry which is preliminary data.</text>
</comment>
<accession>A0A0R1UL78</accession>
<keyword evidence="1" id="KW-0812">Transmembrane</keyword>
<feature type="transmembrane region" description="Helical" evidence="1">
    <location>
        <begin position="170"/>
        <end position="197"/>
    </location>
</feature>
<dbReference type="Pfam" id="PF05975">
    <property type="entry name" value="EcsB"/>
    <property type="match status" value="1"/>
</dbReference>
<gene>
    <name evidence="2" type="ORF">FC21_GL001470</name>
</gene>